<evidence type="ECO:0000313" key="3">
    <source>
        <dbReference type="Proteomes" id="UP000007486"/>
    </source>
</evidence>
<dbReference type="GO" id="GO:0003677">
    <property type="term" value="F:DNA binding"/>
    <property type="evidence" value="ECO:0007669"/>
    <property type="project" value="InterPro"/>
</dbReference>
<evidence type="ECO:0000313" key="2">
    <source>
        <dbReference type="EMBL" id="ADY37218.1"/>
    </source>
</evidence>
<dbReference type="eggNOG" id="COG3617">
    <property type="taxonomic scope" value="Bacteria"/>
</dbReference>
<dbReference type="eggNOG" id="COG3645">
    <property type="taxonomic scope" value="Bacteria"/>
</dbReference>
<name>F0QZU8_PHOSB</name>
<dbReference type="Pfam" id="PF02498">
    <property type="entry name" value="Bro-N"/>
    <property type="match status" value="1"/>
</dbReference>
<dbReference type="PROSITE" id="PS51750">
    <property type="entry name" value="BRO_N"/>
    <property type="match status" value="1"/>
</dbReference>
<keyword evidence="3" id="KW-1185">Reference proteome</keyword>
<dbReference type="Proteomes" id="UP000007486">
    <property type="component" value="Chromosome"/>
</dbReference>
<dbReference type="OrthoDB" id="1078540at2"/>
<feature type="domain" description="Bro-N" evidence="1">
    <location>
        <begin position="1"/>
        <end position="105"/>
    </location>
</feature>
<dbReference type="KEGG" id="bsa:Bacsa_2685"/>
<dbReference type="EMBL" id="CP002530">
    <property type="protein sequence ID" value="ADY37218.1"/>
    <property type="molecule type" value="Genomic_DNA"/>
</dbReference>
<dbReference type="InterPro" id="IPR003497">
    <property type="entry name" value="BRO_N_domain"/>
</dbReference>
<accession>F0QZU8</accession>
<dbReference type="InterPro" id="IPR005039">
    <property type="entry name" value="Ant_C"/>
</dbReference>
<evidence type="ECO:0000259" key="1">
    <source>
        <dbReference type="PROSITE" id="PS51750"/>
    </source>
</evidence>
<dbReference type="AlphaFoldDB" id="F0QZU8"/>
<dbReference type="PANTHER" id="PTHR36180">
    <property type="entry name" value="DNA-BINDING PROTEIN-RELATED-RELATED"/>
    <property type="match status" value="1"/>
</dbReference>
<sequence length="249" mass="28827">MENMIFKSKEFGEIRTVTDEKGEPWFCLMDVCKALELQTKFVKMRLRDEVVSNNLISDTIGRKQKALFVNEDGLYDVILESRKPEARAFRRWVTGEVLPAIRKHGGYMAVRANEPDEVILSRALLIMQKALERRDKRIAELEPRAAYADEVIDSVSCMTTTQVAKGLGMTAIELNRRLCRLGIQYCQSGQYLLYAGYARQGYAQNRTYMYRDAEGETHTRAYLVWTERGREFIHSLLDRLTTDYTDLNN</sequence>
<dbReference type="Pfam" id="PF03374">
    <property type="entry name" value="ANT"/>
    <property type="match status" value="1"/>
</dbReference>
<dbReference type="SMART" id="SM01040">
    <property type="entry name" value="Bro-N"/>
    <property type="match status" value="1"/>
</dbReference>
<dbReference type="PANTHER" id="PTHR36180:SF2">
    <property type="entry name" value="BRO FAMILY PROTEIN"/>
    <property type="match status" value="1"/>
</dbReference>
<protein>
    <submittedName>
        <fullName evidence="2">Prophage antirepressor</fullName>
    </submittedName>
</protein>
<dbReference type="HOGENOM" id="CLU_046670_0_1_10"/>
<gene>
    <name evidence="2" type="ordered locus">Bacsa_2685</name>
</gene>
<dbReference type="RefSeq" id="WP_013618592.1">
    <property type="nucleotide sequence ID" value="NC_015164.1"/>
</dbReference>
<reference evidence="2 3" key="1">
    <citation type="journal article" date="2011" name="Stand. Genomic Sci.">
        <title>Complete genome sequence of Bacteroides salanitronis type strain (BL78).</title>
        <authorList>
            <person name="Gronow S."/>
            <person name="Held B."/>
            <person name="Lucas S."/>
            <person name="Lapidus A."/>
            <person name="Del Rio T.G."/>
            <person name="Nolan M."/>
            <person name="Tice H."/>
            <person name="Deshpande S."/>
            <person name="Cheng J.F."/>
            <person name="Pitluck S."/>
            <person name="Liolios K."/>
            <person name="Pagani I."/>
            <person name="Ivanova N."/>
            <person name="Mavromatis K."/>
            <person name="Pati A."/>
            <person name="Tapia R."/>
            <person name="Han C."/>
            <person name="Goodwin L."/>
            <person name="Chen A."/>
            <person name="Palaniappan K."/>
            <person name="Land M."/>
            <person name="Hauser L."/>
            <person name="Chang Y.J."/>
            <person name="Jeffries C.D."/>
            <person name="Brambilla E.M."/>
            <person name="Rohde M."/>
            <person name="Goker M."/>
            <person name="Detter J.C."/>
            <person name="Woyke T."/>
            <person name="Bristow J."/>
            <person name="Markowitz V."/>
            <person name="Hugenholtz P."/>
            <person name="Kyrpides N.C."/>
            <person name="Klenk H.P."/>
            <person name="Eisen J.A."/>
        </authorList>
    </citation>
    <scope>NUCLEOTIDE SEQUENCE [LARGE SCALE GENOMIC DNA]</scope>
    <source>
        <strain evidence="2 3">DSM 18170</strain>
    </source>
</reference>
<organism evidence="2 3">
    <name type="scientific">Phocaeicola salanitronis (strain DSM 18170 / JCM 13657 / CCUG 60908 / BL78)</name>
    <name type="common">Bacteroides salanitronis</name>
    <dbReference type="NCBI Taxonomy" id="667015"/>
    <lineage>
        <taxon>Bacteria</taxon>
        <taxon>Pseudomonadati</taxon>
        <taxon>Bacteroidota</taxon>
        <taxon>Bacteroidia</taxon>
        <taxon>Bacteroidales</taxon>
        <taxon>Bacteroidaceae</taxon>
        <taxon>Phocaeicola</taxon>
    </lineage>
</organism>
<proteinExistence type="predicted"/>
<dbReference type="STRING" id="667015.Bacsa_2685"/>